<dbReference type="Proteomes" id="UP000295606">
    <property type="component" value="Unassembled WGS sequence"/>
</dbReference>
<dbReference type="EMBL" id="SMOD01000038">
    <property type="protein sequence ID" value="TDG03575.1"/>
    <property type="molecule type" value="Genomic_DNA"/>
</dbReference>
<sequence>MADDDIQKDNARTQPDDTKTDDVEERLRWKIDKDIELYKFYLEVSVKACVFLMAITGAIASYVLSNNTNPLISIGLAFPALVNGGFAIFFCFSIVEARRIARSYEASCKKLGVEPFDMGPLFAVALIFCLMCGLATVGLLRLMLFQLLGR</sequence>
<name>A0A4R5L7A5_9BURK</name>
<evidence type="ECO:0000256" key="1">
    <source>
        <dbReference type="SAM" id="Phobius"/>
    </source>
</evidence>
<evidence type="ECO:0000313" key="3">
    <source>
        <dbReference type="Proteomes" id="UP000295606"/>
    </source>
</evidence>
<feature type="transmembrane region" description="Helical" evidence="1">
    <location>
        <begin position="44"/>
        <end position="64"/>
    </location>
</feature>
<keyword evidence="1" id="KW-1133">Transmembrane helix</keyword>
<keyword evidence="1" id="KW-0812">Transmembrane</keyword>
<accession>A0A4R5L7A5</accession>
<keyword evidence="1" id="KW-0472">Membrane</keyword>
<dbReference type="AlphaFoldDB" id="A0A4R5L7A5"/>
<dbReference type="RefSeq" id="WP_133188011.1">
    <property type="nucleotide sequence ID" value="NZ_SMOD01000038.1"/>
</dbReference>
<organism evidence="2 3">
    <name type="scientific">Paraburkholderia guartelaensis</name>
    <dbReference type="NCBI Taxonomy" id="2546446"/>
    <lineage>
        <taxon>Bacteria</taxon>
        <taxon>Pseudomonadati</taxon>
        <taxon>Pseudomonadota</taxon>
        <taxon>Betaproteobacteria</taxon>
        <taxon>Burkholderiales</taxon>
        <taxon>Burkholderiaceae</taxon>
        <taxon>Paraburkholderia</taxon>
    </lineage>
</organism>
<comment type="caution">
    <text evidence="2">The sequence shown here is derived from an EMBL/GenBank/DDBJ whole genome shotgun (WGS) entry which is preliminary data.</text>
</comment>
<gene>
    <name evidence="2" type="ORF">E1N52_33655</name>
</gene>
<protein>
    <submittedName>
        <fullName evidence="2">Uncharacterized protein</fullName>
    </submittedName>
</protein>
<dbReference type="OrthoDB" id="9553870at2"/>
<feature type="transmembrane region" description="Helical" evidence="1">
    <location>
        <begin position="71"/>
        <end position="95"/>
    </location>
</feature>
<evidence type="ECO:0000313" key="2">
    <source>
        <dbReference type="EMBL" id="TDG03575.1"/>
    </source>
</evidence>
<feature type="transmembrane region" description="Helical" evidence="1">
    <location>
        <begin position="121"/>
        <end position="144"/>
    </location>
</feature>
<reference evidence="2 3" key="1">
    <citation type="submission" date="2019-03" db="EMBL/GenBank/DDBJ databases">
        <title>Paraburkholderia sp. isolated from native Mimosa gymnas in Guartela State Park, Brazil.</title>
        <authorList>
            <person name="Paulitsch F."/>
            <person name="Hungria M."/>
            <person name="Delamuta J.R.M."/>
            <person name="Ribeiro R.A."/>
            <person name="Dall'Agnol R."/>
            <person name="Silva J.S.B."/>
        </authorList>
    </citation>
    <scope>NUCLEOTIDE SEQUENCE [LARGE SCALE GENOMIC DNA]</scope>
    <source>
        <strain evidence="2 3">CNPSo 3008</strain>
    </source>
</reference>
<proteinExistence type="predicted"/>